<gene>
    <name evidence="2" type="ORF">BKA55DRAFT_276950</name>
</gene>
<keyword evidence="3" id="KW-1185">Reference proteome</keyword>
<proteinExistence type="predicted"/>
<comment type="caution">
    <text evidence="2">The sequence shown here is derived from an EMBL/GenBank/DDBJ whole genome shotgun (WGS) entry which is preliminary data.</text>
</comment>
<keyword evidence="1" id="KW-0812">Transmembrane</keyword>
<protein>
    <submittedName>
        <fullName evidence="2">Uncharacterized protein</fullName>
    </submittedName>
</protein>
<sequence>MNNILIQGCIQGIVTKTNRSISLVKLAYTSRYVQRRLLFPVLLLFLIVTLIFFLVCTCYSCFSALNGLSKLYLEPIKRVHIVFLAVYFLLFRFTCLATVGGSLCTIRVFGER</sequence>
<feature type="transmembrane region" description="Helical" evidence="1">
    <location>
        <begin position="37"/>
        <end position="65"/>
    </location>
</feature>
<name>A0A9P9HPN3_FUSRE</name>
<dbReference type="AlphaFoldDB" id="A0A9P9HPN3"/>
<accession>A0A9P9HPN3</accession>
<evidence type="ECO:0000313" key="3">
    <source>
        <dbReference type="Proteomes" id="UP000720189"/>
    </source>
</evidence>
<keyword evidence="1" id="KW-0472">Membrane</keyword>
<feature type="transmembrane region" description="Helical" evidence="1">
    <location>
        <begin position="85"/>
        <end position="109"/>
    </location>
</feature>
<dbReference type="RefSeq" id="XP_046053058.1">
    <property type="nucleotide sequence ID" value="XM_046185493.1"/>
</dbReference>
<evidence type="ECO:0000313" key="2">
    <source>
        <dbReference type="EMBL" id="KAH7261181.1"/>
    </source>
</evidence>
<dbReference type="EMBL" id="JAGMUX010000004">
    <property type="protein sequence ID" value="KAH7261181.1"/>
    <property type="molecule type" value="Genomic_DNA"/>
</dbReference>
<dbReference type="GeneID" id="70215447"/>
<keyword evidence="1" id="KW-1133">Transmembrane helix</keyword>
<dbReference type="Proteomes" id="UP000720189">
    <property type="component" value="Unassembled WGS sequence"/>
</dbReference>
<evidence type="ECO:0000256" key="1">
    <source>
        <dbReference type="SAM" id="Phobius"/>
    </source>
</evidence>
<reference evidence="2" key="1">
    <citation type="journal article" date="2021" name="Nat. Commun.">
        <title>Genetic determinants of endophytism in the Arabidopsis root mycobiome.</title>
        <authorList>
            <person name="Mesny F."/>
            <person name="Miyauchi S."/>
            <person name="Thiergart T."/>
            <person name="Pickel B."/>
            <person name="Atanasova L."/>
            <person name="Karlsson M."/>
            <person name="Huettel B."/>
            <person name="Barry K.W."/>
            <person name="Haridas S."/>
            <person name="Chen C."/>
            <person name="Bauer D."/>
            <person name="Andreopoulos W."/>
            <person name="Pangilinan J."/>
            <person name="LaButti K."/>
            <person name="Riley R."/>
            <person name="Lipzen A."/>
            <person name="Clum A."/>
            <person name="Drula E."/>
            <person name="Henrissat B."/>
            <person name="Kohler A."/>
            <person name="Grigoriev I.V."/>
            <person name="Martin F.M."/>
            <person name="Hacquard S."/>
        </authorList>
    </citation>
    <scope>NUCLEOTIDE SEQUENCE</scope>
    <source>
        <strain evidence="2">MPI-CAGE-AT-0023</strain>
    </source>
</reference>
<organism evidence="2 3">
    <name type="scientific">Fusarium redolens</name>
    <dbReference type="NCBI Taxonomy" id="48865"/>
    <lineage>
        <taxon>Eukaryota</taxon>
        <taxon>Fungi</taxon>
        <taxon>Dikarya</taxon>
        <taxon>Ascomycota</taxon>
        <taxon>Pezizomycotina</taxon>
        <taxon>Sordariomycetes</taxon>
        <taxon>Hypocreomycetidae</taxon>
        <taxon>Hypocreales</taxon>
        <taxon>Nectriaceae</taxon>
        <taxon>Fusarium</taxon>
        <taxon>Fusarium redolens species complex</taxon>
    </lineage>
</organism>